<dbReference type="PANTHER" id="PTHR34298">
    <property type="entry name" value="SEGREGATION AND CONDENSATION PROTEIN B"/>
    <property type="match status" value="1"/>
</dbReference>
<dbReference type="InterPro" id="IPR036388">
    <property type="entry name" value="WH-like_DNA-bd_sf"/>
</dbReference>
<reference evidence="7" key="1">
    <citation type="journal article" date="2019" name="Int. J. Syst. Evol. Microbiol.">
        <title>The Global Catalogue of Microorganisms (GCM) 10K type strain sequencing project: providing services to taxonomists for standard genome sequencing and annotation.</title>
        <authorList>
            <consortium name="The Broad Institute Genomics Platform"/>
            <consortium name="The Broad Institute Genome Sequencing Center for Infectious Disease"/>
            <person name="Wu L."/>
            <person name="Ma J."/>
        </authorList>
    </citation>
    <scope>NUCLEOTIDE SEQUENCE [LARGE SCALE GENOMIC DNA]</scope>
    <source>
        <strain evidence="7">JCM 18204</strain>
    </source>
</reference>
<keyword evidence="7" id="KW-1185">Reference proteome</keyword>
<dbReference type="EMBL" id="BAABJE010000014">
    <property type="protein sequence ID" value="GAA4799412.1"/>
    <property type="molecule type" value="Genomic_DNA"/>
</dbReference>
<keyword evidence="1" id="KW-0963">Cytoplasm</keyword>
<evidence type="ECO:0000256" key="2">
    <source>
        <dbReference type="ARBA" id="ARBA00022618"/>
    </source>
</evidence>
<dbReference type="Proteomes" id="UP001499959">
    <property type="component" value="Unassembled WGS sequence"/>
</dbReference>
<keyword evidence="4" id="KW-0131">Cell cycle</keyword>
<evidence type="ECO:0000256" key="5">
    <source>
        <dbReference type="SAM" id="MobiDB-lite"/>
    </source>
</evidence>
<organism evidence="6 7">
    <name type="scientific">Lysobacter hankyongensis</name>
    <dbReference type="NCBI Taxonomy" id="1176535"/>
    <lineage>
        <taxon>Bacteria</taxon>
        <taxon>Pseudomonadati</taxon>
        <taxon>Pseudomonadota</taxon>
        <taxon>Gammaproteobacteria</taxon>
        <taxon>Lysobacterales</taxon>
        <taxon>Lysobacteraceae</taxon>
        <taxon>Lysobacter</taxon>
    </lineage>
</organism>
<evidence type="ECO:0000256" key="4">
    <source>
        <dbReference type="ARBA" id="ARBA00023306"/>
    </source>
</evidence>
<gene>
    <name evidence="6" type="ORF">GCM10023307_27140</name>
</gene>
<comment type="caution">
    <text evidence="6">The sequence shown here is derived from an EMBL/GenBank/DDBJ whole genome shotgun (WGS) entry which is preliminary data.</text>
</comment>
<dbReference type="PANTHER" id="PTHR34298:SF2">
    <property type="entry name" value="SEGREGATION AND CONDENSATION PROTEIN B"/>
    <property type="match status" value="1"/>
</dbReference>
<dbReference type="InterPro" id="IPR005234">
    <property type="entry name" value="ScpB_csome_segregation"/>
</dbReference>
<dbReference type="InterPro" id="IPR036390">
    <property type="entry name" value="WH_DNA-bd_sf"/>
</dbReference>
<evidence type="ECO:0000313" key="7">
    <source>
        <dbReference type="Proteomes" id="UP001499959"/>
    </source>
</evidence>
<protein>
    <recommendedName>
        <fullName evidence="8">SMC-Scp complex subunit ScpB</fullName>
    </recommendedName>
</protein>
<evidence type="ECO:0000256" key="3">
    <source>
        <dbReference type="ARBA" id="ARBA00022829"/>
    </source>
</evidence>
<sequence length="265" mass="28876">MDQHFITRIVEAALLAASQPLTIVQLRGLFTLDEPAPEGSIEQALTDLRASCEQRGIELAETASGYRFQVQSDVHAWVARLWSERQTKYTRATLETLAIIAYRQPITRGEIEQVRGVAVSSNIIKALEEREWIRSVGHRDVPGRPELLGTTRTFLDYFGLKSLDQLPPLSELKDFGELDPQLSFEDPDAPKPAAIVAGVQDDAEPDDGDGDDAGGDTTDQNEDTGEDAGDAVDDDTSSRSHPHDDAPAPVDTHTALVEDDDSTGA</sequence>
<keyword evidence="3" id="KW-0159">Chromosome partition</keyword>
<feature type="compositionally biased region" description="Basic and acidic residues" evidence="5">
    <location>
        <begin position="236"/>
        <end position="246"/>
    </location>
</feature>
<name>A0ABP9BRF2_9GAMM</name>
<dbReference type="Pfam" id="PF04079">
    <property type="entry name" value="SMC_ScpB"/>
    <property type="match status" value="1"/>
</dbReference>
<keyword evidence="2" id="KW-0132">Cell division</keyword>
<feature type="region of interest" description="Disordered" evidence="5">
    <location>
        <begin position="179"/>
        <end position="265"/>
    </location>
</feature>
<evidence type="ECO:0000313" key="6">
    <source>
        <dbReference type="EMBL" id="GAA4799412.1"/>
    </source>
</evidence>
<proteinExistence type="predicted"/>
<feature type="compositionally biased region" description="Acidic residues" evidence="5">
    <location>
        <begin position="201"/>
        <end position="235"/>
    </location>
</feature>
<dbReference type="SUPFAM" id="SSF46785">
    <property type="entry name" value="Winged helix' DNA-binding domain"/>
    <property type="match status" value="2"/>
</dbReference>
<dbReference type="Gene3D" id="1.10.10.10">
    <property type="entry name" value="Winged helix-like DNA-binding domain superfamily/Winged helix DNA-binding domain"/>
    <property type="match status" value="2"/>
</dbReference>
<dbReference type="NCBIfam" id="TIGR00281">
    <property type="entry name" value="SMC-Scp complex subunit ScpB"/>
    <property type="match status" value="1"/>
</dbReference>
<evidence type="ECO:0000256" key="1">
    <source>
        <dbReference type="ARBA" id="ARBA00022490"/>
    </source>
</evidence>
<accession>A0ABP9BRF2</accession>
<evidence type="ECO:0008006" key="8">
    <source>
        <dbReference type="Google" id="ProtNLM"/>
    </source>
</evidence>